<dbReference type="AlphaFoldDB" id="A0A930V1Q3"/>
<name>A0A930V1Q3_9ACTN</name>
<sequence>MARLTRRGVLRGLALAGGAATFGSAVVTAAPASATEGSSGSVLVVLSMRGAADGLSLVVPHGDPVYYAARPRIGVPRERLIAADAFYGLHPALAPLLPLWNGGRLAAVHATGLAAPNRSHFSAMEEVEDANPGSTVREGWLNRVVGLTPGDSPLQAVHMGETLPSTALFGPAPTFATRSVDDVKITGQDQYDTGGRRSSLETLWSRHSGTDAKGLLARGMGETFSAVDGFSPARAVPDTSGSYPRSDLAQALADVARTIKADVGVEVFTVDHGDWDMHSGLGTLEWGRMGTNAGEWAAAIAAFFADLGRVADRVTLVTMSEFGRRVAENDNYGLDHGYGNVMFVAGAGVAGGRYYGTFPGLAATLDADLLVTTDYRQVLGEIVTRRFPAASLSRVFPGLSYSPVGFMGA</sequence>
<dbReference type="PANTHER" id="PTHR43737">
    <property type="entry name" value="BLL7424 PROTEIN"/>
    <property type="match status" value="1"/>
</dbReference>
<feature type="chain" id="PRO_5038371514" evidence="1">
    <location>
        <begin position="30"/>
        <end position="409"/>
    </location>
</feature>
<evidence type="ECO:0000313" key="3">
    <source>
        <dbReference type="Proteomes" id="UP000656804"/>
    </source>
</evidence>
<comment type="caution">
    <text evidence="2">The sequence shown here is derived from an EMBL/GenBank/DDBJ whole genome shotgun (WGS) entry which is preliminary data.</text>
</comment>
<evidence type="ECO:0000256" key="1">
    <source>
        <dbReference type="SAM" id="SignalP"/>
    </source>
</evidence>
<dbReference type="Proteomes" id="UP000656804">
    <property type="component" value="Unassembled WGS sequence"/>
</dbReference>
<keyword evidence="3" id="KW-1185">Reference proteome</keyword>
<proteinExistence type="predicted"/>
<dbReference type="EMBL" id="JADIVZ010000015">
    <property type="protein sequence ID" value="MBF4163782.1"/>
    <property type="molecule type" value="Genomic_DNA"/>
</dbReference>
<dbReference type="PROSITE" id="PS51318">
    <property type="entry name" value="TAT"/>
    <property type="match status" value="1"/>
</dbReference>
<gene>
    <name evidence="2" type="ORF">ISG29_19070</name>
</gene>
<evidence type="ECO:0000313" key="2">
    <source>
        <dbReference type="EMBL" id="MBF4163782.1"/>
    </source>
</evidence>
<feature type="signal peptide" evidence="1">
    <location>
        <begin position="1"/>
        <end position="29"/>
    </location>
</feature>
<reference evidence="2" key="1">
    <citation type="submission" date="2020-11" db="EMBL/GenBank/DDBJ databases">
        <title>Nocardioides sp. CBS4Y-1, whole genome shotgun sequence.</title>
        <authorList>
            <person name="Tuo L."/>
        </authorList>
    </citation>
    <scope>NUCLEOTIDE SEQUENCE</scope>
    <source>
        <strain evidence="2">CBS4Y-1</strain>
    </source>
</reference>
<accession>A0A930V1Q3</accession>
<organism evidence="2 3">
    <name type="scientific">Nocardioides acrostichi</name>
    <dbReference type="NCBI Taxonomy" id="2784339"/>
    <lineage>
        <taxon>Bacteria</taxon>
        <taxon>Bacillati</taxon>
        <taxon>Actinomycetota</taxon>
        <taxon>Actinomycetes</taxon>
        <taxon>Propionibacteriales</taxon>
        <taxon>Nocardioidaceae</taxon>
        <taxon>Nocardioides</taxon>
    </lineage>
</organism>
<dbReference type="InterPro" id="IPR010869">
    <property type="entry name" value="DUF1501"/>
</dbReference>
<protein>
    <submittedName>
        <fullName evidence="2">DUF1501 domain-containing protein</fullName>
    </submittedName>
</protein>
<keyword evidence="1" id="KW-0732">Signal</keyword>
<dbReference type="PANTHER" id="PTHR43737:SF1">
    <property type="entry name" value="DUF1501 DOMAIN-CONTAINING PROTEIN"/>
    <property type="match status" value="1"/>
</dbReference>
<dbReference type="Pfam" id="PF07394">
    <property type="entry name" value="DUF1501"/>
    <property type="match status" value="1"/>
</dbReference>
<dbReference type="InterPro" id="IPR006311">
    <property type="entry name" value="TAT_signal"/>
</dbReference>